<feature type="compositionally biased region" description="Basic residues" evidence="1">
    <location>
        <begin position="76"/>
        <end position="87"/>
    </location>
</feature>
<feature type="region of interest" description="Disordered" evidence="1">
    <location>
        <begin position="182"/>
        <end position="213"/>
    </location>
</feature>
<dbReference type="InterPro" id="IPR051150">
    <property type="entry name" value="SWT21/TCAB1_mRNA_Telomere"/>
</dbReference>
<dbReference type="AlphaFoldDB" id="A0A6G1JW65"/>
<feature type="region of interest" description="Disordered" evidence="1">
    <location>
        <begin position="15"/>
        <end position="88"/>
    </location>
</feature>
<gene>
    <name evidence="2" type="ORF">K504DRAFT_441670</name>
</gene>
<dbReference type="PANTHER" id="PTHR13211:SF0">
    <property type="entry name" value="TELOMERASE CAJAL BODY PROTEIN 1"/>
    <property type="match status" value="1"/>
</dbReference>
<feature type="compositionally biased region" description="Gly residues" evidence="1">
    <location>
        <begin position="482"/>
        <end position="492"/>
    </location>
</feature>
<dbReference type="Gene3D" id="2.130.10.10">
    <property type="entry name" value="YVTN repeat-like/Quinoprotein amine dehydrogenase"/>
    <property type="match status" value="1"/>
</dbReference>
<feature type="compositionally biased region" description="Basic and acidic residues" evidence="1">
    <location>
        <begin position="54"/>
        <end position="66"/>
    </location>
</feature>
<accession>A0A6G1JW65</accession>
<dbReference type="Proteomes" id="UP000799428">
    <property type="component" value="Unassembled WGS sequence"/>
</dbReference>
<name>A0A6G1JW65_9PLEO</name>
<dbReference type="InterPro" id="IPR036322">
    <property type="entry name" value="WD40_repeat_dom_sf"/>
</dbReference>
<evidence type="ECO:0000313" key="2">
    <source>
        <dbReference type="EMBL" id="KAF2704461.1"/>
    </source>
</evidence>
<feature type="region of interest" description="Disordered" evidence="1">
    <location>
        <begin position="482"/>
        <end position="504"/>
    </location>
</feature>
<organism evidence="2 3">
    <name type="scientific">Pleomassaria siparia CBS 279.74</name>
    <dbReference type="NCBI Taxonomy" id="1314801"/>
    <lineage>
        <taxon>Eukaryota</taxon>
        <taxon>Fungi</taxon>
        <taxon>Dikarya</taxon>
        <taxon>Ascomycota</taxon>
        <taxon>Pezizomycotina</taxon>
        <taxon>Dothideomycetes</taxon>
        <taxon>Pleosporomycetidae</taxon>
        <taxon>Pleosporales</taxon>
        <taxon>Pleomassariaceae</taxon>
        <taxon>Pleomassaria</taxon>
    </lineage>
</organism>
<dbReference type="OrthoDB" id="239865at2759"/>
<evidence type="ECO:0000313" key="3">
    <source>
        <dbReference type="Proteomes" id="UP000799428"/>
    </source>
</evidence>
<dbReference type="EMBL" id="MU005782">
    <property type="protein sequence ID" value="KAF2704461.1"/>
    <property type="molecule type" value="Genomic_DNA"/>
</dbReference>
<protein>
    <recommendedName>
        <fullName evidence="4">WD40 repeat-like protein</fullName>
    </recommendedName>
</protein>
<evidence type="ECO:0008006" key="4">
    <source>
        <dbReference type="Google" id="ProtNLM"/>
    </source>
</evidence>
<keyword evidence="3" id="KW-1185">Reference proteome</keyword>
<dbReference type="InterPro" id="IPR015943">
    <property type="entry name" value="WD40/YVTN_repeat-like_dom_sf"/>
</dbReference>
<sequence>MDSARLRVRVLASADVAYGQEKESGDQAERGSEYEGNTKDESILGEEIDYEPYTTKESEDSNKDAAPEDIDPPSSRQRRRRRRRRHVSAIQEAQLSPDGTCIFAIDYARTFSVYPIDTDILSETATRSLRPYAAFESADPLWTFSVNPYFHFNDASSTTVLVSRRDQYISLHNALWDVSGSTTPALGSSDDEDEDEDEDEGGKGVGRRPPPVNISTKIASYKLIDHLTEAVIAPTSLVHTHSGKHFLAGERDCIALFDLNYTENPVSKILTIPSRRNKLKGGGYGFKGTISALSISPSSSTSRTGILAAGSRTRYVGLYDVEGSGEEMTHFPLPGQVGGKRVADDAETRELLGRGVSQLQWSACGTYLYVAERDSDVLLMYDMRRFERTLGYCAGRKAMTAKRMGFHVWSSGDAYSAASSDEVWAGGTDGYVRVWRDPQLKEGRVEADETVRVGGEEAPISSTLVHEGGGLAVVAEGSWEVDGGGGGGGGRNEGIVKGMKKGGGNRPSFKEWGGLKILGLGSY</sequence>
<evidence type="ECO:0000256" key="1">
    <source>
        <dbReference type="SAM" id="MobiDB-lite"/>
    </source>
</evidence>
<feature type="compositionally biased region" description="Acidic residues" evidence="1">
    <location>
        <begin position="189"/>
        <end position="200"/>
    </location>
</feature>
<dbReference type="SUPFAM" id="SSF50978">
    <property type="entry name" value="WD40 repeat-like"/>
    <property type="match status" value="1"/>
</dbReference>
<feature type="compositionally biased region" description="Basic and acidic residues" evidence="1">
    <location>
        <begin position="20"/>
        <end position="42"/>
    </location>
</feature>
<dbReference type="PANTHER" id="PTHR13211">
    <property type="entry name" value="TELOMERASE CAJAL BODY PROTEIN 1"/>
    <property type="match status" value="1"/>
</dbReference>
<reference evidence="2" key="1">
    <citation type="journal article" date="2020" name="Stud. Mycol.">
        <title>101 Dothideomycetes genomes: a test case for predicting lifestyles and emergence of pathogens.</title>
        <authorList>
            <person name="Haridas S."/>
            <person name="Albert R."/>
            <person name="Binder M."/>
            <person name="Bloem J."/>
            <person name="Labutti K."/>
            <person name="Salamov A."/>
            <person name="Andreopoulos B."/>
            <person name="Baker S."/>
            <person name="Barry K."/>
            <person name="Bills G."/>
            <person name="Bluhm B."/>
            <person name="Cannon C."/>
            <person name="Castanera R."/>
            <person name="Culley D."/>
            <person name="Daum C."/>
            <person name="Ezra D."/>
            <person name="Gonzalez J."/>
            <person name="Henrissat B."/>
            <person name="Kuo A."/>
            <person name="Liang C."/>
            <person name="Lipzen A."/>
            <person name="Lutzoni F."/>
            <person name="Magnuson J."/>
            <person name="Mondo S."/>
            <person name="Nolan M."/>
            <person name="Ohm R."/>
            <person name="Pangilinan J."/>
            <person name="Park H.-J."/>
            <person name="Ramirez L."/>
            <person name="Alfaro M."/>
            <person name="Sun H."/>
            <person name="Tritt A."/>
            <person name="Yoshinaga Y."/>
            <person name="Zwiers L.-H."/>
            <person name="Turgeon B."/>
            <person name="Goodwin S."/>
            <person name="Spatafora J."/>
            <person name="Crous P."/>
            <person name="Grigoriev I."/>
        </authorList>
    </citation>
    <scope>NUCLEOTIDE SEQUENCE</scope>
    <source>
        <strain evidence="2">CBS 279.74</strain>
    </source>
</reference>
<proteinExistence type="predicted"/>